<keyword evidence="8 10" id="KW-0472">Membrane</keyword>
<dbReference type="OrthoDB" id="6500128at2759"/>
<evidence type="ECO:0000256" key="5">
    <source>
        <dbReference type="ARBA" id="ARBA00022741"/>
    </source>
</evidence>
<dbReference type="InterPro" id="IPR003439">
    <property type="entry name" value="ABC_transporter-like_ATP-bd"/>
</dbReference>
<keyword evidence="6" id="KW-0067">ATP-binding</keyword>
<dbReference type="FunFam" id="1.20.1560.10:FF:000013">
    <property type="entry name" value="ABC transporter C family member 2"/>
    <property type="match status" value="1"/>
</dbReference>
<dbReference type="PROSITE" id="PS00211">
    <property type="entry name" value="ABC_TRANSPORTER_1"/>
    <property type="match status" value="2"/>
</dbReference>
<feature type="transmembrane region" description="Helical" evidence="10">
    <location>
        <begin position="242"/>
        <end position="264"/>
    </location>
</feature>
<sequence length="1459" mass="167546">MTKTKQPNYKVKGVANQNETKFDIQDQKVKYHPNLEENTNCLSRLTFFYSRKIMQKGAKLVAEGKYLTNSDLFECKKPLHPTVQQQQVLDTVYNKAYKEKVPVKKNGSKLLMTDFLKIVLHGQHWKSAFIGLFGNLLQFAGPLFLKQILIFLEDSDKPTYQGYIWASCIFLCFFTKIFLTQNALDIINDFTIQLQNGVNSALLEKIFRLSSSSKKYFESGKIMNFLTVDRQQLVQLAQMSTIMFSSPFMIVISLVLICVELGWWGLMTPVFYVGSVIFQGKIQRYIFVVRKNILYWKDKRSKTVNEFFSGIRIVKYYAWEEVVRKRIEHQREQESKFLIKGNRIRAYIEEISNFTPVLISIIVFAIYVLAGNDLKPSKAYTVISYFNLLMLPFRMLIYSMMIFVGTKASLQRLNHFMDAIEMDEETMIENKDLEQGQIKIQNGVFGWETVEALEHLQKGQESQFNPKKQADKHQQWLDKRQKQVDELKKKDLSILKNINFEACKGQVIGVVGRVASGKSSFLHALLGEMNKMEGKVEKNGTIAYVSQTAWLQNASLQQNILFGNDFDSEWYQEVIEKCELQSDIEILPGGDQTEIGERGVNLSGGQKQRVAIARAVYAKADIYLIDDCLSALDGHVGKNIFNNVIMGILREKTVIFITHALQYMPQVDKVVVFDQGEIVEQGDFTSISSQPNSKFSELSVQIKKEQQEKEEQEEEGDSKETTQNSENQKKSEKQSTTLKDGSVPVKKAKETPEEIERKMKEQMEQGGLVMKEERAVGSVPWNVYFDYFGAAGKSLAITVLMALIIAQCCKIATDWWIGQWSSDNFDLSTGQYVGIYAIFGVLVSFFYFLRGYIFSYFTIKSADTYQIKLVSKLLKTPMYWFDVTPTGRIISRCTKDQDDIDQSLPFSLSVATQYTLLLFSTIILIGVILPLFFIVSITGLIIFYYVIKYYLCSARELKRVEAVATAPIISHFQESVNGTYIIRAFGKQQYYINNYLEKQHRYVVAFANFNYSQRWISMVTDLFSLIILSSACYFAVLSRQYNYVDDPSLMGLAISQAFQIITILSFTMKMIADTEAQMNALVRMLQYINENPEEMPWKTEEMKALQNNSKLQNNSSAKYIKAQKVDIKKMHVEMQVGTQNKSQVAQNGQEQWPLKGDFHLQNVSYKYRENLPEVIHGISFDIKENEKIAIVGRTGSGKSTMTLGLLRILEMSKNQKNNELGQIVLDSTNIADVGLHNLREKVTIIPQDPILFSGSLRFNVDPFEKYSREKLIEVLKKVQIWEQMQQFISAKKNDPKFNNNSSIMKKNKSQMPQHSPQFLEEEEILNFQIDDGGDNFSLGQRQLLCMARALIREPKVLLMDEATASIDEKTDHFIQKMIKQAFKNTTVITIAHRINTIMQYDRIVVLEQGNIVQIDTPYNLIVNFPEGIFAKLVDEGGPEFRQKMLYLAQNKDVIDTEAQ</sequence>
<comment type="subcellular location">
    <subcellularLocation>
        <location evidence="1">Membrane</location>
        <topology evidence="1">Multi-pass membrane protein</topology>
    </subcellularLocation>
</comment>
<dbReference type="Pfam" id="PF00664">
    <property type="entry name" value="ABC_membrane"/>
    <property type="match status" value="2"/>
</dbReference>
<dbReference type="PANTHER" id="PTHR24223">
    <property type="entry name" value="ATP-BINDING CASSETTE SUB-FAMILY C"/>
    <property type="match status" value="1"/>
</dbReference>
<feature type="transmembrane region" description="Helical" evidence="10">
    <location>
        <begin position="1015"/>
        <end position="1037"/>
    </location>
</feature>
<dbReference type="Gene3D" id="1.20.1560.10">
    <property type="entry name" value="ABC transporter type 1, transmembrane domain"/>
    <property type="match status" value="2"/>
</dbReference>
<dbReference type="FunFam" id="3.40.50.300:FF:000997">
    <property type="entry name" value="Multidrug resistance-associated protein 1"/>
    <property type="match status" value="1"/>
</dbReference>
<gene>
    <name evidence="13" type="ORF">PPERSA_01989</name>
</gene>
<evidence type="ECO:0000256" key="4">
    <source>
        <dbReference type="ARBA" id="ARBA00022737"/>
    </source>
</evidence>
<dbReference type="SUPFAM" id="SSF52540">
    <property type="entry name" value="P-loop containing nucleoside triphosphate hydrolases"/>
    <property type="match status" value="2"/>
</dbReference>
<evidence type="ECO:0000256" key="3">
    <source>
        <dbReference type="ARBA" id="ARBA00022692"/>
    </source>
</evidence>
<dbReference type="SMART" id="SM00382">
    <property type="entry name" value="AAA"/>
    <property type="match status" value="2"/>
</dbReference>
<feature type="transmembrane region" description="Helical" evidence="10">
    <location>
        <begin position="162"/>
        <end position="179"/>
    </location>
</feature>
<keyword evidence="13" id="KW-0378">Hydrolase</keyword>
<dbReference type="InterPro" id="IPR011527">
    <property type="entry name" value="ABC1_TM_dom"/>
</dbReference>
<evidence type="ECO:0000256" key="7">
    <source>
        <dbReference type="ARBA" id="ARBA00022989"/>
    </source>
</evidence>
<dbReference type="CDD" id="cd18580">
    <property type="entry name" value="ABC_6TM_ABCC_D2"/>
    <property type="match status" value="1"/>
</dbReference>
<feature type="transmembrane region" description="Helical" evidence="10">
    <location>
        <begin position="916"/>
        <end position="947"/>
    </location>
</feature>
<dbReference type="InterPro" id="IPR050173">
    <property type="entry name" value="ABC_transporter_C-like"/>
</dbReference>
<dbReference type="InterPro" id="IPR027417">
    <property type="entry name" value="P-loop_NTPase"/>
</dbReference>
<dbReference type="CDD" id="cd03250">
    <property type="entry name" value="ABCC_MRP_domain1"/>
    <property type="match status" value="1"/>
</dbReference>
<feature type="transmembrane region" description="Helical" evidence="10">
    <location>
        <begin position="127"/>
        <end position="150"/>
    </location>
</feature>
<dbReference type="GO" id="GO:0140359">
    <property type="term" value="F:ABC-type transporter activity"/>
    <property type="evidence" value="ECO:0007669"/>
    <property type="project" value="InterPro"/>
</dbReference>
<feature type="transmembrane region" description="Helical" evidence="10">
    <location>
        <begin position="382"/>
        <end position="404"/>
    </location>
</feature>
<dbReference type="Proteomes" id="UP000054937">
    <property type="component" value="Unassembled WGS sequence"/>
</dbReference>
<dbReference type="PROSITE" id="PS50929">
    <property type="entry name" value="ABC_TM1F"/>
    <property type="match status" value="2"/>
</dbReference>
<dbReference type="PROSITE" id="PS50893">
    <property type="entry name" value="ABC_TRANSPORTER_2"/>
    <property type="match status" value="2"/>
</dbReference>
<evidence type="ECO:0000256" key="10">
    <source>
        <dbReference type="SAM" id="Phobius"/>
    </source>
</evidence>
<dbReference type="CDD" id="cd18579">
    <property type="entry name" value="ABC_6TM_ABCC_D1"/>
    <property type="match status" value="1"/>
</dbReference>
<evidence type="ECO:0000256" key="1">
    <source>
        <dbReference type="ARBA" id="ARBA00004141"/>
    </source>
</evidence>
<dbReference type="Pfam" id="PF00005">
    <property type="entry name" value="ABC_tran"/>
    <property type="match status" value="2"/>
</dbReference>
<evidence type="ECO:0000259" key="12">
    <source>
        <dbReference type="PROSITE" id="PS50929"/>
    </source>
</evidence>
<keyword evidence="14" id="KW-1185">Reference proteome</keyword>
<keyword evidence="5" id="KW-0547">Nucleotide-binding</keyword>
<keyword evidence="3 10" id="KW-0812">Transmembrane</keyword>
<organism evidence="13 14">
    <name type="scientific">Pseudocohnilembus persalinus</name>
    <name type="common">Ciliate</name>
    <dbReference type="NCBI Taxonomy" id="266149"/>
    <lineage>
        <taxon>Eukaryota</taxon>
        <taxon>Sar</taxon>
        <taxon>Alveolata</taxon>
        <taxon>Ciliophora</taxon>
        <taxon>Intramacronucleata</taxon>
        <taxon>Oligohymenophorea</taxon>
        <taxon>Scuticociliatia</taxon>
        <taxon>Philasterida</taxon>
        <taxon>Pseudocohnilembidae</taxon>
        <taxon>Pseudocohnilembus</taxon>
    </lineage>
</organism>
<dbReference type="SUPFAM" id="SSF90123">
    <property type="entry name" value="ABC transporter transmembrane region"/>
    <property type="match status" value="2"/>
</dbReference>
<name>A0A0V0QF44_PSEPJ</name>
<evidence type="ECO:0000256" key="8">
    <source>
        <dbReference type="ARBA" id="ARBA00023136"/>
    </source>
</evidence>
<dbReference type="InterPro" id="IPR003593">
    <property type="entry name" value="AAA+_ATPase"/>
</dbReference>
<dbReference type="InterPro" id="IPR044726">
    <property type="entry name" value="ABCC_6TM_D2"/>
</dbReference>
<dbReference type="OMA" id="MGYAKPL"/>
<feature type="domain" description="ABC transmembrane type-1" evidence="12">
    <location>
        <begin position="127"/>
        <end position="405"/>
    </location>
</feature>
<dbReference type="FunCoup" id="A0A0V0QF44">
    <property type="interactions" value="2"/>
</dbReference>
<keyword evidence="4" id="KW-0677">Repeat</keyword>
<feature type="region of interest" description="Disordered" evidence="9">
    <location>
        <begin position="697"/>
        <end position="753"/>
    </location>
</feature>
<evidence type="ECO:0000256" key="6">
    <source>
        <dbReference type="ARBA" id="ARBA00022840"/>
    </source>
</evidence>
<evidence type="ECO:0000256" key="2">
    <source>
        <dbReference type="ARBA" id="ARBA00022448"/>
    </source>
</evidence>
<dbReference type="GO" id="GO:0005524">
    <property type="term" value="F:ATP binding"/>
    <property type="evidence" value="ECO:0007669"/>
    <property type="project" value="UniProtKB-KW"/>
</dbReference>
<keyword evidence="7 10" id="KW-1133">Transmembrane helix</keyword>
<accession>A0A0V0QF44</accession>
<feature type="transmembrane region" description="Helical" evidence="10">
    <location>
        <begin position="351"/>
        <end position="370"/>
    </location>
</feature>
<dbReference type="GO" id="GO:0016887">
    <property type="term" value="F:ATP hydrolysis activity"/>
    <property type="evidence" value="ECO:0007669"/>
    <property type="project" value="InterPro"/>
</dbReference>
<evidence type="ECO:0000259" key="11">
    <source>
        <dbReference type="PROSITE" id="PS50893"/>
    </source>
</evidence>
<dbReference type="GO" id="GO:0016020">
    <property type="term" value="C:membrane"/>
    <property type="evidence" value="ECO:0007669"/>
    <property type="project" value="UniProtKB-SubCell"/>
</dbReference>
<feature type="domain" description="ABC transmembrane type-1" evidence="12">
    <location>
        <begin position="797"/>
        <end position="1083"/>
    </location>
</feature>
<dbReference type="Gene3D" id="3.40.50.300">
    <property type="entry name" value="P-loop containing nucleotide triphosphate hydrolases"/>
    <property type="match status" value="2"/>
</dbReference>
<feature type="domain" description="ABC transporter" evidence="11">
    <location>
        <begin position="479"/>
        <end position="700"/>
    </location>
</feature>
<dbReference type="CDD" id="cd03244">
    <property type="entry name" value="ABCC_MRP_domain2"/>
    <property type="match status" value="1"/>
</dbReference>
<feature type="transmembrane region" description="Helical" evidence="10">
    <location>
        <begin position="1049"/>
        <end position="1068"/>
    </location>
</feature>
<protein>
    <submittedName>
        <fullName evidence="13">p-loop containing nucleoside triphosphate hydrolase</fullName>
    </submittedName>
</protein>
<dbReference type="InterPro" id="IPR044746">
    <property type="entry name" value="ABCC_6TM_D1"/>
</dbReference>
<feature type="transmembrane region" description="Helical" evidence="10">
    <location>
        <begin position="829"/>
        <end position="849"/>
    </location>
</feature>
<keyword evidence="2" id="KW-0813">Transport</keyword>
<dbReference type="InterPro" id="IPR036640">
    <property type="entry name" value="ABC1_TM_sf"/>
</dbReference>
<feature type="domain" description="ABC transporter" evidence="11">
    <location>
        <begin position="1158"/>
        <end position="1433"/>
    </location>
</feature>
<evidence type="ECO:0000256" key="9">
    <source>
        <dbReference type="SAM" id="MobiDB-lite"/>
    </source>
</evidence>
<proteinExistence type="predicted"/>
<feature type="transmembrane region" description="Helical" evidence="10">
    <location>
        <begin position="270"/>
        <end position="289"/>
    </location>
</feature>
<evidence type="ECO:0000313" key="13">
    <source>
        <dbReference type="EMBL" id="KRX00810.1"/>
    </source>
</evidence>
<comment type="caution">
    <text evidence="13">The sequence shown here is derived from an EMBL/GenBank/DDBJ whole genome shotgun (WGS) entry which is preliminary data.</text>
</comment>
<feature type="transmembrane region" description="Helical" evidence="10">
    <location>
        <begin position="795"/>
        <end position="817"/>
    </location>
</feature>
<reference evidence="13 14" key="1">
    <citation type="journal article" date="2015" name="Sci. Rep.">
        <title>Genome of the facultative scuticociliatosis pathogen Pseudocohnilembus persalinus provides insight into its virulence through horizontal gene transfer.</title>
        <authorList>
            <person name="Xiong J."/>
            <person name="Wang G."/>
            <person name="Cheng J."/>
            <person name="Tian M."/>
            <person name="Pan X."/>
            <person name="Warren A."/>
            <person name="Jiang C."/>
            <person name="Yuan D."/>
            <person name="Miao W."/>
        </authorList>
    </citation>
    <scope>NUCLEOTIDE SEQUENCE [LARGE SCALE GENOMIC DNA]</scope>
    <source>
        <strain evidence="13">36N120E</strain>
    </source>
</reference>
<dbReference type="InterPro" id="IPR017871">
    <property type="entry name" value="ABC_transporter-like_CS"/>
</dbReference>
<dbReference type="EMBL" id="LDAU01000181">
    <property type="protein sequence ID" value="KRX00810.1"/>
    <property type="molecule type" value="Genomic_DNA"/>
</dbReference>
<evidence type="ECO:0000313" key="14">
    <source>
        <dbReference type="Proteomes" id="UP000054937"/>
    </source>
</evidence>
<dbReference type="InParanoid" id="A0A0V0QF44"/>